<reference evidence="2 3" key="1">
    <citation type="submission" date="2017-04" db="EMBL/GenBank/DDBJ databases">
        <title>Novel microbial lineages endemic to geothermal iron-oxide mats fill important gaps in the evolutionary history of Archaea.</title>
        <authorList>
            <person name="Jay Z.J."/>
            <person name="Beam J.P."/>
            <person name="Dlakic M."/>
            <person name="Rusch D.B."/>
            <person name="Kozubal M.A."/>
            <person name="Inskeep W.P."/>
        </authorList>
    </citation>
    <scope>NUCLEOTIDE SEQUENCE [LARGE SCALE GENOMIC DNA]</scope>
    <source>
        <strain evidence="2">BE_D</strain>
    </source>
</reference>
<dbReference type="InterPro" id="IPR001959">
    <property type="entry name" value="Transposase"/>
</dbReference>
<dbReference type="Proteomes" id="UP000242015">
    <property type="component" value="Unassembled WGS sequence"/>
</dbReference>
<dbReference type="Pfam" id="PF01385">
    <property type="entry name" value="OrfB_IS605"/>
    <property type="match status" value="1"/>
</dbReference>
<comment type="caution">
    <text evidence="2">The sequence shown here is derived from an EMBL/GenBank/DDBJ whole genome shotgun (WGS) entry which is preliminary data.</text>
</comment>
<protein>
    <recommendedName>
        <fullName evidence="1">Probable transposase IS891/IS1136/IS1341 domain-containing protein</fullName>
    </recommendedName>
</protein>
<accession>A0A2R6BYB0</accession>
<dbReference type="AlphaFoldDB" id="A0A2R6BYB0"/>
<dbReference type="EMBL" id="NEXF01000755">
    <property type="protein sequence ID" value="PSO03630.1"/>
    <property type="molecule type" value="Genomic_DNA"/>
</dbReference>
<evidence type="ECO:0000259" key="1">
    <source>
        <dbReference type="Pfam" id="PF01385"/>
    </source>
</evidence>
<proteinExistence type="predicted"/>
<evidence type="ECO:0000313" key="2">
    <source>
        <dbReference type="EMBL" id="PSO03630.1"/>
    </source>
</evidence>
<evidence type="ECO:0000313" key="3">
    <source>
        <dbReference type="Proteomes" id="UP000242015"/>
    </source>
</evidence>
<sequence length="56" mass="6475">MGVDLGITRLATLSDGRSLENPKPLERSLEKISIIHKTLSRKKFLSKNWLKTKRRL</sequence>
<organism evidence="2 3">
    <name type="scientific">Candidatus Marsarchaeota G2 archaeon BE_D</name>
    <dbReference type="NCBI Taxonomy" id="1978158"/>
    <lineage>
        <taxon>Archaea</taxon>
        <taxon>Candidatus Marsarchaeota</taxon>
        <taxon>Candidatus Marsarchaeota group 2</taxon>
    </lineage>
</organism>
<name>A0A2R6BYB0_9ARCH</name>
<feature type="domain" description="Probable transposase IS891/IS1136/IS1341" evidence="1">
    <location>
        <begin position="2"/>
        <end position="56"/>
    </location>
</feature>
<gene>
    <name evidence="2" type="ORF">B9Q04_20095</name>
</gene>
<feature type="non-terminal residue" evidence="2">
    <location>
        <position position="56"/>
    </location>
</feature>